<protein>
    <submittedName>
        <fullName evidence="1">Uncharacterized protein</fullName>
    </submittedName>
</protein>
<comment type="caution">
    <text evidence="1">The sequence shown here is derived from an EMBL/GenBank/DDBJ whole genome shotgun (WGS) entry which is preliminary data.</text>
</comment>
<sequence length="93" mass="10960">MKRETVVFRSNGDVVLYRGKKRIRTLEYREAKRFVEECAWLMHYEGNYRAILEAPRLERSVAQMAIGNPKNCYLARKPKYLQRLSLGSFIAGF</sequence>
<organism evidence="1">
    <name type="scientific">Salmonella enterica subsp. enterica serovar Chester</name>
    <dbReference type="NCBI Taxonomy" id="149386"/>
    <lineage>
        <taxon>Bacteria</taxon>
        <taxon>Pseudomonadati</taxon>
        <taxon>Pseudomonadota</taxon>
        <taxon>Gammaproteobacteria</taxon>
        <taxon>Enterobacterales</taxon>
        <taxon>Enterobacteriaceae</taxon>
        <taxon>Salmonella</taxon>
    </lineage>
</organism>
<reference evidence="1" key="1">
    <citation type="submission" date="2018-07" db="EMBL/GenBank/DDBJ databases">
        <authorList>
            <person name="Ashton P.M."/>
            <person name="Dallman T."/>
            <person name="Nair S."/>
            <person name="De Pinna E."/>
            <person name="Peters T."/>
            <person name="Grant K."/>
        </authorList>
    </citation>
    <scope>NUCLEOTIDE SEQUENCE</scope>
    <source>
        <strain evidence="1">368335</strain>
    </source>
</reference>
<evidence type="ECO:0000313" key="1">
    <source>
        <dbReference type="EMBL" id="EDH8304238.1"/>
    </source>
</evidence>
<gene>
    <name evidence="1" type="ORF">CB695_22500</name>
</gene>
<name>A0A635RCC3_SALET</name>
<dbReference type="AlphaFoldDB" id="A0A635RCC3"/>
<accession>A0A635RCC3</accession>
<dbReference type="EMBL" id="AAMIYH010000027">
    <property type="protein sequence ID" value="EDH8304238.1"/>
    <property type="molecule type" value="Genomic_DNA"/>
</dbReference>
<proteinExistence type="predicted"/>